<dbReference type="AlphaFoldDB" id="A0A2U2BGS3"/>
<sequence>MALKINRLESVLSQERWEDYDEDVSFKIAALDTEAYQIALERARRLIAREDAGHSLAAIRVSSNDIREHDVQCQLLSTYIVKDWKGEVLDEAGNVIPYSPENATKLLLENTDLFVWVIATAAHVAANAKKEAQETVEKSSPGSCGKKSGPGKMKSAS</sequence>
<name>A0A2U2BGS3_ALCFA</name>
<gene>
    <name evidence="2" type="ORF">DF183_15285</name>
</gene>
<reference evidence="2 3" key="1">
    <citation type="submission" date="2018-05" db="EMBL/GenBank/DDBJ databases">
        <title>Genome Sequence of an Efficient Indole-Degrading Bacterium, Alcaligenes sp.YBY.</title>
        <authorList>
            <person name="Yang B."/>
        </authorList>
    </citation>
    <scope>NUCLEOTIDE SEQUENCE [LARGE SCALE GENOMIC DNA]</scope>
    <source>
        <strain evidence="2 3">YBY</strain>
    </source>
</reference>
<dbReference type="EMBL" id="QEXO01000004">
    <property type="protein sequence ID" value="PWE13191.1"/>
    <property type="molecule type" value="Genomic_DNA"/>
</dbReference>
<evidence type="ECO:0000313" key="2">
    <source>
        <dbReference type="EMBL" id="PWE13191.1"/>
    </source>
</evidence>
<comment type="caution">
    <text evidence="2">The sequence shown here is derived from an EMBL/GenBank/DDBJ whole genome shotgun (WGS) entry which is preliminary data.</text>
</comment>
<dbReference type="RefSeq" id="WP_109089514.1">
    <property type="nucleotide sequence ID" value="NZ_QEXO01000004.1"/>
</dbReference>
<feature type="compositionally biased region" description="Low complexity" evidence="1">
    <location>
        <begin position="138"/>
        <end position="157"/>
    </location>
</feature>
<evidence type="ECO:0000256" key="1">
    <source>
        <dbReference type="SAM" id="MobiDB-lite"/>
    </source>
</evidence>
<evidence type="ECO:0008006" key="4">
    <source>
        <dbReference type="Google" id="ProtNLM"/>
    </source>
</evidence>
<proteinExistence type="predicted"/>
<protein>
    <recommendedName>
        <fullName evidence="4">DUF4376 domain-containing protein</fullName>
    </recommendedName>
</protein>
<feature type="region of interest" description="Disordered" evidence="1">
    <location>
        <begin position="129"/>
        <end position="157"/>
    </location>
</feature>
<evidence type="ECO:0000313" key="3">
    <source>
        <dbReference type="Proteomes" id="UP000245216"/>
    </source>
</evidence>
<reference evidence="2 3" key="2">
    <citation type="submission" date="2018-05" db="EMBL/GenBank/DDBJ databases">
        <authorList>
            <person name="Lanie J.A."/>
            <person name="Ng W.-L."/>
            <person name="Kazmierczak K.M."/>
            <person name="Andrzejewski T.M."/>
            <person name="Davidsen T.M."/>
            <person name="Wayne K.J."/>
            <person name="Tettelin H."/>
            <person name="Glass J.I."/>
            <person name="Rusch D."/>
            <person name="Podicherti R."/>
            <person name="Tsui H.-C.T."/>
            <person name="Winkler M.E."/>
        </authorList>
    </citation>
    <scope>NUCLEOTIDE SEQUENCE [LARGE SCALE GENOMIC DNA]</scope>
    <source>
        <strain evidence="2 3">YBY</strain>
    </source>
</reference>
<dbReference type="Proteomes" id="UP000245216">
    <property type="component" value="Unassembled WGS sequence"/>
</dbReference>
<accession>A0A2U2BGS3</accession>
<organism evidence="2 3">
    <name type="scientific">Alcaligenes faecalis</name>
    <dbReference type="NCBI Taxonomy" id="511"/>
    <lineage>
        <taxon>Bacteria</taxon>
        <taxon>Pseudomonadati</taxon>
        <taxon>Pseudomonadota</taxon>
        <taxon>Betaproteobacteria</taxon>
        <taxon>Burkholderiales</taxon>
        <taxon>Alcaligenaceae</taxon>
        <taxon>Alcaligenes</taxon>
    </lineage>
</organism>